<dbReference type="GO" id="GO:0009927">
    <property type="term" value="F:histidine phosphotransfer kinase activity"/>
    <property type="evidence" value="ECO:0007669"/>
    <property type="project" value="TreeGrafter"/>
</dbReference>
<evidence type="ECO:0000256" key="11">
    <source>
        <dbReference type="PROSITE-ProRule" id="PRU00169"/>
    </source>
</evidence>
<sequence length="1286" mass="143964">MSLRRKVLLRIYLLIMLMIVAMSVTYYYLFTRDIRERSQQSISTAMTMILDDFATKAHDIPIQINQFLENSVSKPLYTLQLIEQEFDQTDKESLLWSVKKSMTYIDAIASRMRDFAGLVDAAEIVIYNKHGKLLTTYRNEAGTMTTGALIPGLSAETFVILNPGDRWYAAMQTIDEIPAHPLLDNLSTTYADAVPERLSIELSQFQTFLALKFTMPIIERGELQGICVVQRAIQSKDARRYARLAGAEVNIFVGESLSVGTLPAFKSLPAPQRDVPQELNFEAFPLMPVLSFSEMTVQGTSYYQGTLTLGDQQSQIGAMTIHYPRSLEEKQKKNFIRVVFGIAVIFSALAVLEALGLSSAIVQPIMRLVNAMSEMKQGNLNIAAKVESNDEIGLLADSFNGMITQIRDDFQQIDEQRQRLEQQNAELQRLDKMKDQFLSNTSHELRTPLNGIAGLADALLSGVDGALNPEERKHVRMILQSSKRLSHLVNSLLDFSKIRSNKLELHIRPFPLPEVVEVALAFLRPQADEKGLELRMDFPENLPEVRGDLDKVEQIITNLLGNAVKFTREGSVTVSAQQEGDMVKILVKDTGIGIPREAQERIFSPFEQADGSTTREFGGTGLGLAISKELVELHRGEIGVISEPGMGSEFYFTLPAGETLWNGEAKSVSERSVAVISAPAVEELEGNKVENLPAIQISGKGHRILVIDDDPTNVEVLKTQLEHVGFEVWKASDGKEAFDVVNGYTVDLILCDVMMPLVDGYTFAMRMRERENLKNIPLIFVSAKTQKADIIKGYQAGAIDYLAKPVESDELLFKVNAIINAQQHRTAHRTGAVVGLPDTFYDTDEDKEQQLMTAPHGNGEKILVVDDEPINLEVIKAQLTQYNYQVVTASNGSAALELLDREEPELVLLDLMMPKMSGFKVCKIIRRDKRLIDLPIVMLTAKSNLYDKIYGLNIGANDYLIKPFDKEELLTRIYVLLTLSALQQRLVETNIGLQAEVVERRQAEEALRRLNEELEDRVSARTADLQASLETLKQTQQQLVQSEKIAALGELVAGMAHEINTPLGVCITAASHLQDRSRDLESHYTQGQMRRSEIERFWQISQQSLDMLMTNLTQMSRQIQTFKQVAVNETHVEQRRFVVREMLENALFSIKNDLTAANHRLTISGGESVVMESYPGAFSHVMNSLVMNSLTHAYPSKQTPGELRIEIAEAEDSIMVRYADDGCGISPEHLSRLFQPFFTTSRGTNTGLGLHIVYNLVTHKMRGNIRCESEVGKGATFIIELPKTIR</sequence>
<dbReference type="InterPro" id="IPR004358">
    <property type="entry name" value="Sig_transdc_His_kin-like_C"/>
</dbReference>
<keyword evidence="5" id="KW-0808">Transferase</keyword>
<evidence type="ECO:0000259" key="15">
    <source>
        <dbReference type="PROSITE" id="PS50110"/>
    </source>
</evidence>
<reference evidence="17" key="1">
    <citation type="journal article" date="2015" name="PeerJ">
        <title>First genomic representation of candidate bacterial phylum KSB3 points to enhanced environmental sensing as a trigger of wastewater bulking.</title>
        <authorList>
            <person name="Sekiguchi Y."/>
            <person name="Ohashi A."/>
            <person name="Parks D.H."/>
            <person name="Yamauchi T."/>
            <person name="Tyson G.W."/>
            <person name="Hugenholtz P."/>
        </authorList>
    </citation>
    <scope>NUCLEOTIDE SEQUENCE [LARGE SCALE GENOMIC DNA]</scope>
</reference>
<feature type="modified residue" description="4-aspartylphosphate" evidence="11">
    <location>
        <position position="752"/>
    </location>
</feature>
<feature type="domain" description="Response regulatory" evidence="15">
    <location>
        <begin position="703"/>
        <end position="819"/>
    </location>
</feature>
<comment type="catalytic activity">
    <reaction evidence="1">
        <text>ATP + protein L-histidine = ADP + protein N-phospho-L-histidine.</text>
        <dbReference type="EC" id="2.7.13.3"/>
    </reaction>
</comment>
<dbReference type="PROSITE" id="PS50885">
    <property type="entry name" value="HAMP"/>
    <property type="match status" value="1"/>
</dbReference>
<dbReference type="Gene3D" id="1.10.287.130">
    <property type="match status" value="2"/>
</dbReference>
<dbReference type="SMART" id="SM00387">
    <property type="entry name" value="HATPase_c"/>
    <property type="match status" value="2"/>
</dbReference>
<dbReference type="PROSITE" id="PS50109">
    <property type="entry name" value="HIS_KIN"/>
    <property type="match status" value="2"/>
</dbReference>
<dbReference type="PROSITE" id="PS50110">
    <property type="entry name" value="RESPONSE_REGULATORY"/>
    <property type="match status" value="2"/>
</dbReference>
<dbReference type="EC" id="2.7.13.3" evidence="3"/>
<evidence type="ECO:0000256" key="9">
    <source>
        <dbReference type="ARBA" id="ARBA00023125"/>
    </source>
</evidence>
<evidence type="ECO:0000256" key="8">
    <source>
        <dbReference type="ARBA" id="ARBA00023015"/>
    </source>
</evidence>
<feature type="domain" description="Response regulatory" evidence="15">
    <location>
        <begin position="861"/>
        <end position="977"/>
    </location>
</feature>
<feature type="coiled-coil region" evidence="12">
    <location>
        <begin position="403"/>
        <end position="440"/>
    </location>
</feature>
<dbReference type="Pfam" id="PF02518">
    <property type="entry name" value="HATPase_c"/>
    <property type="match status" value="2"/>
</dbReference>
<evidence type="ECO:0000256" key="2">
    <source>
        <dbReference type="ARBA" id="ARBA00004370"/>
    </source>
</evidence>
<dbReference type="SUPFAM" id="SSF158472">
    <property type="entry name" value="HAMP domain-like"/>
    <property type="match status" value="1"/>
</dbReference>
<dbReference type="Pfam" id="PF00072">
    <property type="entry name" value="Response_reg"/>
    <property type="match status" value="2"/>
</dbReference>
<dbReference type="Gene3D" id="3.30.565.10">
    <property type="entry name" value="Histidine kinase-like ATPase, C-terminal domain"/>
    <property type="match status" value="2"/>
</dbReference>
<evidence type="ECO:0000256" key="1">
    <source>
        <dbReference type="ARBA" id="ARBA00000085"/>
    </source>
</evidence>
<dbReference type="GO" id="GO:0005886">
    <property type="term" value="C:plasma membrane"/>
    <property type="evidence" value="ECO:0007669"/>
    <property type="project" value="TreeGrafter"/>
</dbReference>
<dbReference type="PRINTS" id="PR00344">
    <property type="entry name" value="BCTRLSENSOR"/>
</dbReference>
<dbReference type="InterPro" id="IPR003661">
    <property type="entry name" value="HisK_dim/P_dom"/>
</dbReference>
<dbReference type="CDD" id="cd06225">
    <property type="entry name" value="HAMP"/>
    <property type="match status" value="1"/>
</dbReference>
<gene>
    <name evidence="17" type="ORF">U14_02694</name>
</gene>
<dbReference type="CDD" id="cd16922">
    <property type="entry name" value="HATPase_EvgS-ArcB-TorS-like"/>
    <property type="match status" value="1"/>
</dbReference>
<dbReference type="SUPFAM" id="SSF55874">
    <property type="entry name" value="ATPase domain of HSP90 chaperone/DNA topoisomerase II/histidine kinase"/>
    <property type="match status" value="2"/>
</dbReference>
<evidence type="ECO:0000259" key="16">
    <source>
        <dbReference type="PROSITE" id="PS50885"/>
    </source>
</evidence>
<evidence type="ECO:0000256" key="6">
    <source>
        <dbReference type="ARBA" id="ARBA00022777"/>
    </source>
</evidence>
<evidence type="ECO:0000256" key="4">
    <source>
        <dbReference type="ARBA" id="ARBA00022553"/>
    </source>
</evidence>
<evidence type="ECO:0000256" key="10">
    <source>
        <dbReference type="ARBA" id="ARBA00023163"/>
    </source>
</evidence>
<dbReference type="InterPro" id="IPR005467">
    <property type="entry name" value="His_kinase_dom"/>
</dbReference>
<accession>A0A081BM34</accession>
<dbReference type="SMART" id="SM00388">
    <property type="entry name" value="HisKA"/>
    <property type="match status" value="2"/>
</dbReference>
<dbReference type="SUPFAM" id="SSF47384">
    <property type="entry name" value="Homodimeric domain of signal transducing histidine kinase"/>
    <property type="match status" value="2"/>
</dbReference>
<dbReference type="SUPFAM" id="SSF52172">
    <property type="entry name" value="CheY-like"/>
    <property type="match status" value="2"/>
</dbReference>
<dbReference type="PANTHER" id="PTHR43047:SF72">
    <property type="entry name" value="OSMOSENSING HISTIDINE PROTEIN KINASE SLN1"/>
    <property type="match status" value="1"/>
</dbReference>
<organism evidence="17">
    <name type="scientific">Candidatus Moduliflexus flocculans</name>
    <dbReference type="NCBI Taxonomy" id="1499966"/>
    <lineage>
        <taxon>Bacteria</taxon>
        <taxon>Candidatus Moduliflexota</taxon>
        <taxon>Candidatus Moduliflexia</taxon>
        <taxon>Candidatus Moduliflexales</taxon>
        <taxon>Candidatus Moduliflexaceae</taxon>
    </lineage>
</organism>
<keyword evidence="18" id="KW-1185">Reference proteome</keyword>
<protein>
    <recommendedName>
        <fullName evidence="3">histidine kinase</fullName>
        <ecNumber evidence="3">2.7.13.3</ecNumber>
    </recommendedName>
</protein>
<keyword evidence="9" id="KW-0238">DNA-binding</keyword>
<evidence type="ECO:0000313" key="18">
    <source>
        <dbReference type="Proteomes" id="UP000030700"/>
    </source>
</evidence>
<dbReference type="Gene3D" id="3.40.50.2300">
    <property type="match status" value="2"/>
</dbReference>
<dbReference type="FunFam" id="1.10.287.130:FF:000001">
    <property type="entry name" value="Two-component sensor histidine kinase"/>
    <property type="match status" value="1"/>
</dbReference>
<dbReference type="InterPro" id="IPR003660">
    <property type="entry name" value="HAMP_dom"/>
</dbReference>
<dbReference type="HOGENOM" id="CLU_262608_0_0_0"/>
<keyword evidence="8" id="KW-0805">Transcription regulation</keyword>
<keyword evidence="12" id="KW-0175">Coiled coil</keyword>
<evidence type="ECO:0000256" key="5">
    <source>
        <dbReference type="ARBA" id="ARBA00022679"/>
    </source>
</evidence>
<keyword evidence="7" id="KW-0902">Two-component regulatory system</keyword>
<dbReference type="PANTHER" id="PTHR43047">
    <property type="entry name" value="TWO-COMPONENT HISTIDINE PROTEIN KINASE"/>
    <property type="match status" value="1"/>
</dbReference>
<dbReference type="InterPro" id="IPR001789">
    <property type="entry name" value="Sig_transdc_resp-reg_receiver"/>
</dbReference>
<dbReference type="Pfam" id="PF00672">
    <property type="entry name" value="HAMP"/>
    <property type="match status" value="1"/>
</dbReference>
<keyword evidence="13" id="KW-1133">Transmembrane helix</keyword>
<dbReference type="STRING" id="1499966.U14_02694"/>
<evidence type="ECO:0000256" key="7">
    <source>
        <dbReference type="ARBA" id="ARBA00023012"/>
    </source>
</evidence>
<dbReference type="EMBL" id="DF820457">
    <property type="protein sequence ID" value="GAK51450.1"/>
    <property type="molecule type" value="Genomic_DNA"/>
</dbReference>
<feature type="transmembrane region" description="Helical" evidence="13">
    <location>
        <begin position="12"/>
        <end position="30"/>
    </location>
</feature>
<evidence type="ECO:0000259" key="14">
    <source>
        <dbReference type="PROSITE" id="PS50109"/>
    </source>
</evidence>
<dbReference type="SMART" id="SM00448">
    <property type="entry name" value="REC"/>
    <property type="match status" value="2"/>
</dbReference>
<keyword evidence="6" id="KW-0418">Kinase</keyword>
<dbReference type="Proteomes" id="UP000030700">
    <property type="component" value="Unassembled WGS sequence"/>
</dbReference>
<dbReference type="InterPro" id="IPR003594">
    <property type="entry name" value="HATPase_dom"/>
</dbReference>
<dbReference type="GO" id="GO:0000155">
    <property type="term" value="F:phosphorelay sensor kinase activity"/>
    <property type="evidence" value="ECO:0007669"/>
    <property type="project" value="InterPro"/>
</dbReference>
<evidence type="ECO:0000256" key="13">
    <source>
        <dbReference type="SAM" id="Phobius"/>
    </source>
</evidence>
<keyword evidence="10" id="KW-0804">Transcription</keyword>
<dbReference type="FunFam" id="3.40.50.2300:FF:000001">
    <property type="entry name" value="DNA-binding response regulator PhoB"/>
    <property type="match status" value="1"/>
</dbReference>
<feature type="domain" description="Histidine kinase" evidence="14">
    <location>
        <begin position="1054"/>
        <end position="1285"/>
    </location>
</feature>
<name>A0A081BM34_9BACT</name>
<feature type="modified residue" description="4-aspartylphosphate" evidence="11">
    <location>
        <position position="910"/>
    </location>
</feature>
<dbReference type="SMART" id="SM00304">
    <property type="entry name" value="HAMP"/>
    <property type="match status" value="1"/>
</dbReference>
<evidence type="ECO:0000256" key="3">
    <source>
        <dbReference type="ARBA" id="ARBA00012438"/>
    </source>
</evidence>
<dbReference type="Pfam" id="PF00512">
    <property type="entry name" value="HisKA"/>
    <property type="match status" value="1"/>
</dbReference>
<dbReference type="CDD" id="cd00082">
    <property type="entry name" value="HisKA"/>
    <property type="match status" value="2"/>
</dbReference>
<feature type="domain" description="Histidine kinase" evidence="14">
    <location>
        <begin position="440"/>
        <end position="658"/>
    </location>
</feature>
<evidence type="ECO:0000313" key="17">
    <source>
        <dbReference type="EMBL" id="GAK51450.1"/>
    </source>
</evidence>
<feature type="domain" description="HAMP" evidence="16">
    <location>
        <begin position="359"/>
        <end position="411"/>
    </location>
</feature>
<proteinExistence type="predicted"/>
<keyword evidence="4 11" id="KW-0597">Phosphoprotein</keyword>
<keyword evidence="13" id="KW-0472">Membrane</keyword>
<dbReference type="GO" id="GO:0003677">
    <property type="term" value="F:DNA binding"/>
    <property type="evidence" value="ECO:0007669"/>
    <property type="project" value="UniProtKB-KW"/>
</dbReference>
<dbReference type="InterPro" id="IPR011006">
    <property type="entry name" value="CheY-like_superfamily"/>
</dbReference>
<dbReference type="FunFam" id="3.30.565.10:FF:000010">
    <property type="entry name" value="Sensor histidine kinase RcsC"/>
    <property type="match status" value="1"/>
</dbReference>
<evidence type="ECO:0000256" key="12">
    <source>
        <dbReference type="SAM" id="Coils"/>
    </source>
</evidence>
<feature type="coiled-coil region" evidence="12">
    <location>
        <begin position="993"/>
        <end position="1020"/>
    </location>
</feature>
<dbReference type="InterPro" id="IPR036890">
    <property type="entry name" value="HATPase_C_sf"/>
</dbReference>
<comment type="subcellular location">
    <subcellularLocation>
        <location evidence="2">Membrane</location>
    </subcellularLocation>
</comment>
<keyword evidence="13" id="KW-0812">Transmembrane</keyword>
<dbReference type="InterPro" id="IPR036097">
    <property type="entry name" value="HisK_dim/P_sf"/>
</dbReference>
<dbReference type="Gene3D" id="6.10.340.10">
    <property type="match status" value="1"/>
</dbReference>